<dbReference type="Proteomes" id="UP000467841">
    <property type="component" value="Unassembled WGS sequence"/>
</dbReference>
<comment type="caution">
    <text evidence="3">The sequence shown here is derived from an EMBL/GenBank/DDBJ whole genome shotgun (WGS) entry which is preliminary data.</text>
</comment>
<feature type="region of interest" description="Disordered" evidence="1">
    <location>
        <begin position="442"/>
        <end position="504"/>
    </location>
</feature>
<proteinExistence type="predicted"/>
<organism evidence="3 4">
    <name type="scientific">Microthlaspi erraticum</name>
    <dbReference type="NCBI Taxonomy" id="1685480"/>
    <lineage>
        <taxon>Eukaryota</taxon>
        <taxon>Viridiplantae</taxon>
        <taxon>Streptophyta</taxon>
        <taxon>Embryophyta</taxon>
        <taxon>Tracheophyta</taxon>
        <taxon>Spermatophyta</taxon>
        <taxon>Magnoliopsida</taxon>
        <taxon>eudicotyledons</taxon>
        <taxon>Gunneridae</taxon>
        <taxon>Pentapetalae</taxon>
        <taxon>rosids</taxon>
        <taxon>malvids</taxon>
        <taxon>Brassicales</taxon>
        <taxon>Brassicaceae</taxon>
        <taxon>Coluteocarpeae</taxon>
        <taxon>Microthlaspi</taxon>
    </lineage>
</organism>
<dbReference type="EMBL" id="CACVBM020001289">
    <property type="protein sequence ID" value="CAA7043961.1"/>
    <property type="molecule type" value="Genomic_DNA"/>
</dbReference>
<feature type="compositionally biased region" description="Polar residues" evidence="1">
    <location>
        <begin position="165"/>
        <end position="176"/>
    </location>
</feature>
<reference evidence="3" key="1">
    <citation type="submission" date="2020-01" db="EMBL/GenBank/DDBJ databases">
        <authorList>
            <person name="Mishra B."/>
        </authorList>
    </citation>
    <scope>NUCLEOTIDE SEQUENCE [LARGE SCALE GENOMIC DNA]</scope>
</reference>
<dbReference type="PANTHER" id="PTHR33067">
    <property type="entry name" value="RNA-DIRECTED DNA POLYMERASE-RELATED"/>
    <property type="match status" value="1"/>
</dbReference>
<feature type="compositionally biased region" description="Basic and acidic residues" evidence="1">
    <location>
        <begin position="598"/>
        <end position="608"/>
    </location>
</feature>
<evidence type="ECO:0000313" key="3">
    <source>
        <dbReference type="EMBL" id="CAA7043961.1"/>
    </source>
</evidence>
<feature type="region of interest" description="Disordered" evidence="1">
    <location>
        <begin position="588"/>
        <end position="633"/>
    </location>
</feature>
<accession>A0A6D2JSD9</accession>
<feature type="compositionally biased region" description="Basic and acidic residues" evidence="1">
    <location>
        <begin position="618"/>
        <end position="633"/>
    </location>
</feature>
<feature type="compositionally biased region" description="Low complexity" evidence="1">
    <location>
        <begin position="92"/>
        <end position="102"/>
    </location>
</feature>
<sequence>MTKTVDEAKVLIENLAASDCNNCPDYDRSSRTTTSSPDSFQMTELKNMMAQVLKGQLKHINAIEGMSDANEDSSRECMGDFSNEANEEDVNYIGNYGNKGYNPSYRPNPNMSYRNPNVENPQDQVYPPRYPQQQRPPYQSQGSQFQPRQGYEQRSSYPPKEPYASSPNQAPPNQQGGRFEGILQQIMDGQKRNTKEMYEKMDTLFSNLNTKYDAVATHVKKLETQVTQTMEAVKRQEAESKKSFCNSAAIEERFEDQVPEWMLSKPTVDCMIWPEENYPERESNRARKRRLFPKIIPKTDNSGKFVVPCIIKGNILEQSLCDTGANVNIMSKRIADKIGLTKIEPSSISINYADSFSQTPYGFVPNVMVQIGNCSIPTDFQIVEMRESSHRPLIFGTPFLSTVGAIFDFPNQRISFNKVNKGMFFPMCSTKNSFVDMVQEEKATLKPPQEGETEETIKEDPIPKPKQLAKQARSKTKAPTPKPPKGSTKIEDEAKPRRKAVVPRDIHGEIVYPAVNHPPDTHCKEKRLGGSNASCLHLLLSAKPYSQAKDLKQALHGRQPMRIEGEKGVKTQSAPKHWPRTRKRILAEQFSSGRPLRSSREGIARARPDSLIARQKRSRDSTNRREPDERDRARILYRNGPTVPVDPGNKSASAEISRPKQIWPTKSLDRDKIHRPSAQNFSRPRYTMAKTKGNESMKKKKNPFMEPPKKQIKLGSSSSNARAEYQLHHIPLMQSRTCGESKKREDDWALVTFVGEQNQDPRKCKKAMEKVNIEPCVKMDTQTLDLLKIRDDVTWYIRKLGLSKLFKLECSEYSQLTKEFLSTVALAFPNHNGDQPAGDGLLLFKIGDANGRISISALCQLFGLPNETAHDFKENSKRKQAAFADWTHFANEPFLPSRSKVSRITHPAIRYVHRLISTTFQCKQEANKVTTDEFYILTTPFIKHEYKANLGLLLAKTFINVRKLAKDLEGNKKLCVRFGRLITAIVLHVGIDIPNYEPLPKPTPLDLHALQHIHFLNRWTKDPTRFCYEFPIGPANTSLVLLPHETSQAYAQELSLSSPMRKILCSIK</sequence>
<evidence type="ECO:0000259" key="2">
    <source>
        <dbReference type="Pfam" id="PF03078"/>
    </source>
</evidence>
<feature type="region of interest" description="Disordered" evidence="1">
    <location>
        <begin position="92"/>
        <end position="177"/>
    </location>
</feature>
<feature type="region of interest" description="Disordered" evidence="1">
    <location>
        <begin position="690"/>
        <end position="714"/>
    </location>
</feature>
<gene>
    <name evidence="3" type="ORF">MERR_LOCUS31196</name>
</gene>
<feature type="compositionally biased region" description="Polar residues" evidence="1">
    <location>
        <begin position="105"/>
        <end position="120"/>
    </location>
</feature>
<keyword evidence="4" id="KW-1185">Reference proteome</keyword>
<protein>
    <recommendedName>
        <fullName evidence="2">Arabidopsis retrotransposon Orf1 C-terminal domain-containing protein</fullName>
    </recommendedName>
</protein>
<dbReference type="CDD" id="cd00303">
    <property type="entry name" value="retropepsin_like"/>
    <property type="match status" value="1"/>
</dbReference>
<dbReference type="InterPro" id="IPR021109">
    <property type="entry name" value="Peptidase_aspartic_dom_sf"/>
</dbReference>
<name>A0A6D2JSD9_9BRAS</name>
<feature type="domain" description="Arabidopsis retrotransposon Orf1 C-terminal" evidence="2">
    <location>
        <begin position="781"/>
        <end position="1045"/>
    </location>
</feature>
<dbReference type="PANTHER" id="PTHR33067:SF31">
    <property type="entry name" value="RNA-DIRECTED DNA POLYMERASE"/>
    <property type="match status" value="1"/>
</dbReference>
<feature type="compositionally biased region" description="Low complexity" evidence="1">
    <location>
        <begin position="121"/>
        <end position="144"/>
    </location>
</feature>
<dbReference type="Gene3D" id="2.40.70.10">
    <property type="entry name" value="Acid Proteases"/>
    <property type="match status" value="1"/>
</dbReference>
<evidence type="ECO:0000256" key="1">
    <source>
        <dbReference type="SAM" id="MobiDB-lite"/>
    </source>
</evidence>
<dbReference type="SUPFAM" id="SSF50630">
    <property type="entry name" value="Acid proteases"/>
    <property type="match status" value="1"/>
</dbReference>
<dbReference type="OrthoDB" id="1113345at2759"/>
<dbReference type="InterPro" id="IPR004312">
    <property type="entry name" value="ATHILA_Orf1_C"/>
</dbReference>
<evidence type="ECO:0000313" key="4">
    <source>
        <dbReference type="Proteomes" id="UP000467841"/>
    </source>
</evidence>
<dbReference type="Pfam" id="PF03078">
    <property type="entry name" value="ATHILA"/>
    <property type="match status" value="1"/>
</dbReference>
<dbReference type="AlphaFoldDB" id="A0A6D2JSD9"/>